<name>A0A0E9X542_ANGAN</name>
<feature type="chain" id="PRO_5002434928" evidence="1">
    <location>
        <begin position="24"/>
        <end position="59"/>
    </location>
</feature>
<reference evidence="2" key="1">
    <citation type="submission" date="2014-11" db="EMBL/GenBank/DDBJ databases">
        <authorList>
            <person name="Amaro Gonzalez C."/>
        </authorList>
    </citation>
    <scope>NUCLEOTIDE SEQUENCE</scope>
</reference>
<dbReference type="AlphaFoldDB" id="A0A0E9X542"/>
<feature type="signal peptide" evidence="1">
    <location>
        <begin position="1"/>
        <end position="23"/>
    </location>
</feature>
<sequence length="59" mass="6802">MKPPQFNLLTNCGLIIFCDCILCDMCDISQICLSQICFWMNGVISVSMNWHHLPGYYVQ</sequence>
<evidence type="ECO:0000256" key="1">
    <source>
        <dbReference type="SAM" id="SignalP"/>
    </source>
</evidence>
<protein>
    <submittedName>
        <fullName evidence="2">Uncharacterized protein</fullName>
    </submittedName>
</protein>
<proteinExistence type="predicted"/>
<accession>A0A0E9X542</accession>
<reference evidence="2" key="2">
    <citation type="journal article" date="2015" name="Fish Shellfish Immunol.">
        <title>Early steps in the European eel (Anguilla anguilla)-Vibrio vulnificus interaction in the gills: Role of the RtxA13 toxin.</title>
        <authorList>
            <person name="Callol A."/>
            <person name="Pajuelo D."/>
            <person name="Ebbesson L."/>
            <person name="Teles M."/>
            <person name="MacKenzie S."/>
            <person name="Amaro C."/>
        </authorList>
    </citation>
    <scope>NUCLEOTIDE SEQUENCE</scope>
</reference>
<keyword evidence="1" id="KW-0732">Signal</keyword>
<dbReference type="EMBL" id="GBXM01010750">
    <property type="protein sequence ID" value="JAH97827.1"/>
    <property type="molecule type" value="Transcribed_RNA"/>
</dbReference>
<evidence type="ECO:0000313" key="2">
    <source>
        <dbReference type="EMBL" id="JAH97827.1"/>
    </source>
</evidence>
<organism evidence="2">
    <name type="scientific">Anguilla anguilla</name>
    <name type="common">European freshwater eel</name>
    <name type="synonym">Muraena anguilla</name>
    <dbReference type="NCBI Taxonomy" id="7936"/>
    <lineage>
        <taxon>Eukaryota</taxon>
        <taxon>Metazoa</taxon>
        <taxon>Chordata</taxon>
        <taxon>Craniata</taxon>
        <taxon>Vertebrata</taxon>
        <taxon>Euteleostomi</taxon>
        <taxon>Actinopterygii</taxon>
        <taxon>Neopterygii</taxon>
        <taxon>Teleostei</taxon>
        <taxon>Anguilliformes</taxon>
        <taxon>Anguillidae</taxon>
        <taxon>Anguilla</taxon>
    </lineage>
</organism>